<comment type="caution">
    <text evidence="1">The sequence shown here is derived from an EMBL/GenBank/DDBJ whole genome shotgun (WGS) entry which is preliminary data.</text>
</comment>
<proteinExistence type="predicted"/>
<sequence>MLSRLRAKIKSKKGDRDGRERRDEQSPPVSIDDQSCNETNADVEVSSTRGAKYDEPSRENLWEVAGERLDEKDRKALGLESAFPPTDAIQDVIEITEKKYREYKEGGLKIRMRDGEHINVRDSAKNIILYALQVQDLVKTLVAFDPTGHASKAWSIVSIGLTLIKNDIERRDDIFQAAEYLAGVLSYYVIVDNHYRERKVESDRGLEDALVEVYTAVLQYAAVVKKAEKESGAARVGKSITALVQQPLKDLKETVEKQGQAVQKWATLTADLGSTTFRLSGSTQEALLIVTDHRKQAESMLGGIDEAVERLKMIQSHNQSLQDREILDWLSTASYSSPQNNAQDRRQLETGDWFLNLPEYKEWKATPGKICWLHGAVGCGKSVLCSTVIQDIEEFCRPDLSRNFAYWYFQFSNDETQKVYNMIRSILRQFMPRTLPASMLNLWEEHRHRGSEPQQQTFADILDAVLETSQGEFFLILDALDECPTAQDERSSLLHFLEELLVKHPGKMHILATSRPEPDIRSRLEQYQGVNLETGLAEDVETFVHAQVARGRLSKWDESVKKCTLERLLDIPERRFRWADLQIKRLERSKDEPEFYKALDSVPATLEDTYRDILERLSPDDREAARTILIWLSFSAVPLDLKTVAAVVSFRFPEDVVTTCTTFLVTVSISDDTVRLAHFSVKEFLVRNETEGLWYRFSATSGHDAIANKAVDCLLETTEILTKTTAGQQPLLIYAAKYWGHHLAELGDLHTNCTGLREKVDLLFTERDIYFNWMRLINFDWDEKWRQAFEELDSPLCCASRRGLKATVETLLAKGANPMGSSFNGNGNALTAAAEGGSLKVLELLLNNVDRIPGRVTELMLRNIKIVEADKERLAGILDLLWDKGALHDQSRASQKIIDERLVESAAINRGPGPILMDQPLERKEKMGITITAELLGVVMGNAFCGEEIMHLLFNRCDAEIKLTPTLMQELRSGSSADAVMVVLKRRVKEISVDEASVGAFARGKKEAMELLLQERGEEVQVTQKVLITAVKRACDPQTVRLLLNRREPATAIDKEVLLAAAGNQSTGSEIMEMLLDECGQDSVIDEEIIQGIARNRYQGLDMIKALLRRQQAGFVVTEQILCDAARIHDREMLELLANNAGGPDLPITGQVLRSAANNFYQGVAVAVFQSKA</sequence>
<name>A0ACC3B6W2_9EURO</name>
<accession>A0ACC3B6W2</accession>
<dbReference type="Proteomes" id="UP001177260">
    <property type="component" value="Unassembled WGS sequence"/>
</dbReference>
<evidence type="ECO:0000313" key="2">
    <source>
        <dbReference type="Proteomes" id="UP001177260"/>
    </source>
</evidence>
<dbReference type="EMBL" id="JAOPJF010000022">
    <property type="protein sequence ID" value="KAK1145744.1"/>
    <property type="molecule type" value="Genomic_DNA"/>
</dbReference>
<gene>
    <name evidence="1" type="ORF">N8T08_003982</name>
</gene>
<organism evidence="1 2">
    <name type="scientific">Aspergillus melleus</name>
    <dbReference type="NCBI Taxonomy" id="138277"/>
    <lineage>
        <taxon>Eukaryota</taxon>
        <taxon>Fungi</taxon>
        <taxon>Dikarya</taxon>
        <taxon>Ascomycota</taxon>
        <taxon>Pezizomycotina</taxon>
        <taxon>Eurotiomycetes</taxon>
        <taxon>Eurotiomycetidae</taxon>
        <taxon>Eurotiales</taxon>
        <taxon>Aspergillaceae</taxon>
        <taxon>Aspergillus</taxon>
        <taxon>Aspergillus subgen. Circumdati</taxon>
    </lineage>
</organism>
<reference evidence="1 2" key="1">
    <citation type="journal article" date="2023" name="ACS Omega">
        <title>Identification of the Neoaspergillic Acid Biosynthesis Gene Cluster by Establishing an In Vitro CRISPR-Ribonucleoprotein Genetic System in Aspergillus melleus.</title>
        <authorList>
            <person name="Yuan B."/>
            <person name="Grau M.F."/>
            <person name="Murata R.M."/>
            <person name="Torok T."/>
            <person name="Venkateswaran K."/>
            <person name="Stajich J.E."/>
            <person name="Wang C.C.C."/>
        </authorList>
    </citation>
    <scope>NUCLEOTIDE SEQUENCE [LARGE SCALE GENOMIC DNA]</scope>
    <source>
        <strain evidence="1 2">IMV 1140</strain>
    </source>
</reference>
<evidence type="ECO:0000313" key="1">
    <source>
        <dbReference type="EMBL" id="KAK1145744.1"/>
    </source>
</evidence>
<protein>
    <submittedName>
        <fullName evidence="1">Uncharacterized protein</fullName>
    </submittedName>
</protein>
<keyword evidence="2" id="KW-1185">Reference proteome</keyword>